<dbReference type="Pfam" id="PF02753">
    <property type="entry name" value="PapD_C"/>
    <property type="match status" value="1"/>
</dbReference>
<evidence type="ECO:0000256" key="6">
    <source>
        <dbReference type="RuleBase" id="RU003918"/>
    </source>
</evidence>
<dbReference type="InterPro" id="IPR008962">
    <property type="entry name" value="PapD-like_sf"/>
</dbReference>
<dbReference type="RefSeq" id="WP_167140554.1">
    <property type="nucleotide sequence ID" value="NZ_VWXD01000006.1"/>
</dbReference>
<comment type="subcellular location">
    <subcellularLocation>
        <location evidence="1 6">Periplasm</location>
    </subcellularLocation>
</comment>
<dbReference type="EMBL" id="VWXD01000006">
    <property type="protein sequence ID" value="NIF01851.1"/>
    <property type="molecule type" value="Genomic_DNA"/>
</dbReference>
<comment type="similarity">
    <text evidence="2 6">Belongs to the periplasmic pilus chaperone family.</text>
</comment>
<dbReference type="InterPro" id="IPR036316">
    <property type="entry name" value="Pili_assmbl_chap_C_dom_sf"/>
</dbReference>
<dbReference type="PROSITE" id="PS00635">
    <property type="entry name" value="PILI_CHAPERONE"/>
    <property type="match status" value="1"/>
</dbReference>
<accession>A0ABX0R2S4</accession>
<dbReference type="InterPro" id="IPR018046">
    <property type="entry name" value="Pili_assmbl_chaperone_CS"/>
</dbReference>
<keyword evidence="5 6" id="KW-0143">Chaperone</keyword>
<dbReference type="InterPro" id="IPR016147">
    <property type="entry name" value="Pili_assmbl_chaperone_N"/>
</dbReference>
<sequence length="254" mass="28033">MKKKTLKNTFLLVALSLMAQSALAAISLDRTRIIYPGTEKSVSLTVSNKNNELPYLAQGWLEDENENKLESNSAFIVVPPVQRIEPKSETQVKVQSLVATDAFKELPQDRESLFYFNLREIPPRSDKPNVLQIALQTRIKLFYRPAALAESASAQHAAPFQEKLLLTKKGDKYWVKNPTPYYITLIGASAKKEGEVIKGFEAMMVAPFSENLLGGSAATLGANPVLVYVNDYGGQPALTFKCRGETCSVSDQSS</sequence>
<feature type="domain" description="Pili assembly chaperone N-terminal" evidence="8">
    <location>
        <begin position="26"/>
        <end position="148"/>
    </location>
</feature>
<dbReference type="InterPro" id="IPR016148">
    <property type="entry name" value="Pili_assmbl_chaperone_C"/>
</dbReference>
<protein>
    <submittedName>
        <fullName evidence="10">Fimbria/pilus periplasmic chaperone</fullName>
    </submittedName>
</protein>
<organism evidence="10 11">
    <name type="scientific">Candidatus Pantoea formicae</name>
    <dbReference type="NCBI Taxonomy" id="2608355"/>
    <lineage>
        <taxon>Bacteria</taxon>
        <taxon>Pseudomonadati</taxon>
        <taxon>Pseudomonadota</taxon>
        <taxon>Gammaproteobacteria</taxon>
        <taxon>Enterobacterales</taxon>
        <taxon>Erwiniaceae</taxon>
        <taxon>Pantoea</taxon>
    </lineage>
</organism>
<dbReference type="InterPro" id="IPR013783">
    <property type="entry name" value="Ig-like_fold"/>
</dbReference>
<dbReference type="Proteomes" id="UP000780690">
    <property type="component" value="Unassembled WGS sequence"/>
</dbReference>
<evidence type="ECO:0000259" key="8">
    <source>
        <dbReference type="Pfam" id="PF00345"/>
    </source>
</evidence>
<evidence type="ECO:0000256" key="4">
    <source>
        <dbReference type="ARBA" id="ARBA00022764"/>
    </source>
</evidence>
<reference evidence="10 11" key="1">
    <citation type="journal article" date="2019" name="bioRxiv">
        <title>Bacteria contribute to plant secondary compound degradation in a generalist herbivore system.</title>
        <authorList>
            <person name="Francoeur C.B."/>
            <person name="Khadempour L."/>
            <person name="Moreira-Soto R.D."/>
            <person name="Gotting K."/>
            <person name="Book A.J."/>
            <person name="Pinto-Tomas A.A."/>
            <person name="Keefover-Ring K."/>
            <person name="Currie C.R."/>
        </authorList>
    </citation>
    <scope>NUCLEOTIDE SEQUENCE [LARGE SCALE GENOMIC DNA]</scope>
    <source>
        <strain evidence="10 11">Acro-805</strain>
    </source>
</reference>
<dbReference type="InterPro" id="IPR050643">
    <property type="entry name" value="Periplasmic_pilus_chap"/>
</dbReference>
<gene>
    <name evidence="10" type="ORF">F3J38_17575</name>
</gene>
<feature type="signal peptide" evidence="7">
    <location>
        <begin position="1"/>
        <end position="24"/>
    </location>
</feature>
<keyword evidence="11" id="KW-1185">Reference proteome</keyword>
<dbReference type="Gene3D" id="2.60.40.10">
    <property type="entry name" value="Immunoglobulins"/>
    <property type="match status" value="2"/>
</dbReference>
<evidence type="ECO:0000313" key="11">
    <source>
        <dbReference type="Proteomes" id="UP000780690"/>
    </source>
</evidence>
<evidence type="ECO:0000256" key="7">
    <source>
        <dbReference type="SAM" id="SignalP"/>
    </source>
</evidence>
<dbReference type="SUPFAM" id="SSF49584">
    <property type="entry name" value="Periplasmic chaperone C-domain"/>
    <property type="match status" value="1"/>
</dbReference>
<dbReference type="InterPro" id="IPR001829">
    <property type="entry name" value="Pili_assmbl_chaperone_bac"/>
</dbReference>
<dbReference type="Pfam" id="PF00345">
    <property type="entry name" value="PapD_N"/>
    <property type="match status" value="1"/>
</dbReference>
<dbReference type="SUPFAM" id="SSF49354">
    <property type="entry name" value="PapD-like"/>
    <property type="match status" value="1"/>
</dbReference>
<name>A0ABX0R2S4_9GAMM</name>
<keyword evidence="4" id="KW-0574">Periplasm</keyword>
<evidence type="ECO:0000313" key="10">
    <source>
        <dbReference type="EMBL" id="NIF01851.1"/>
    </source>
</evidence>
<dbReference type="PANTHER" id="PTHR30251">
    <property type="entry name" value="PILUS ASSEMBLY CHAPERONE"/>
    <property type="match status" value="1"/>
</dbReference>
<evidence type="ECO:0000256" key="1">
    <source>
        <dbReference type="ARBA" id="ARBA00004418"/>
    </source>
</evidence>
<keyword evidence="3 7" id="KW-0732">Signal</keyword>
<evidence type="ECO:0000256" key="2">
    <source>
        <dbReference type="ARBA" id="ARBA00007399"/>
    </source>
</evidence>
<feature type="chain" id="PRO_5047150534" evidence="7">
    <location>
        <begin position="25"/>
        <end position="254"/>
    </location>
</feature>
<comment type="caution">
    <text evidence="10">The sequence shown here is derived from an EMBL/GenBank/DDBJ whole genome shotgun (WGS) entry which is preliminary data.</text>
</comment>
<evidence type="ECO:0000256" key="3">
    <source>
        <dbReference type="ARBA" id="ARBA00022729"/>
    </source>
</evidence>
<evidence type="ECO:0000259" key="9">
    <source>
        <dbReference type="Pfam" id="PF02753"/>
    </source>
</evidence>
<evidence type="ECO:0000256" key="5">
    <source>
        <dbReference type="ARBA" id="ARBA00023186"/>
    </source>
</evidence>
<dbReference type="PANTHER" id="PTHR30251:SF6">
    <property type="entry name" value="FIMBRIAL CHAPERONE YFCS-RELATED"/>
    <property type="match status" value="1"/>
</dbReference>
<proteinExistence type="inferred from homology"/>
<feature type="domain" description="Pili assembly chaperone C-terminal" evidence="9">
    <location>
        <begin position="175"/>
        <end position="235"/>
    </location>
</feature>
<dbReference type="PRINTS" id="PR00969">
    <property type="entry name" value="CHAPERONPILI"/>
</dbReference>